<name>A0A8D2AEW5_PIG</name>
<feature type="domain" description="14-3-3" evidence="2">
    <location>
        <begin position="5"/>
        <end position="98"/>
    </location>
</feature>
<dbReference type="InterPro" id="IPR000308">
    <property type="entry name" value="14-3-3"/>
</dbReference>
<dbReference type="Pfam" id="PF00244">
    <property type="entry name" value="14-3-3"/>
    <property type="match status" value="1"/>
</dbReference>
<dbReference type="Ensembl" id="ENSSSCT00065104856.1">
    <property type="protein sequence ID" value="ENSSSCP00065046547.1"/>
    <property type="gene ID" value="ENSSSCG00065075926.1"/>
</dbReference>
<evidence type="ECO:0000313" key="3">
    <source>
        <dbReference type="Ensembl" id="ENSSSCP00065046547.1"/>
    </source>
</evidence>
<organism evidence="3 4">
    <name type="scientific">Sus scrofa</name>
    <name type="common">Pig</name>
    <dbReference type="NCBI Taxonomy" id="9823"/>
    <lineage>
        <taxon>Eukaryota</taxon>
        <taxon>Metazoa</taxon>
        <taxon>Chordata</taxon>
        <taxon>Craniata</taxon>
        <taxon>Vertebrata</taxon>
        <taxon>Euteleostomi</taxon>
        <taxon>Mammalia</taxon>
        <taxon>Eutheria</taxon>
        <taxon>Laurasiatheria</taxon>
        <taxon>Artiodactyla</taxon>
        <taxon>Suina</taxon>
        <taxon>Suidae</taxon>
        <taxon>Sus</taxon>
    </lineage>
</organism>
<protein>
    <recommendedName>
        <fullName evidence="2">14-3-3 domain-containing protein</fullName>
    </recommendedName>
</protein>
<evidence type="ECO:0000256" key="1">
    <source>
        <dbReference type="ARBA" id="ARBA00006141"/>
    </source>
</evidence>
<evidence type="ECO:0000259" key="2">
    <source>
        <dbReference type="Pfam" id="PF00244"/>
    </source>
</evidence>
<dbReference type="Proteomes" id="UP000694725">
    <property type="component" value="Unplaced"/>
</dbReference>
<dbReference type="SUPFAM" id="SSF48445">
    <property type="entry name" value="14-3-3 protein"/>
    <property type="match status" value="1"/>
</dbReference>
<dbReference type="Gene3D" id="1.20.190.20">
    <property type="entry name" value="14-3-3 domain"/>
    <property type="match status" value="1"/>
</dbReference>
<proteinExistence type="inferred from homology"/>
<evidence type="ECO:0000313" key="4">
    <source>
        <dbReference type="Proteomes" id="UP000694725"/>
    </source>
</evidence>
<reference evidence="3" key="1">
    <citation type="submission" date="2025-08" db="UniProtKB">
        <authorList>
            <consortium name="Ensembl"/>
        </authorList>
    </citation>
    <scope>IDENTIFICATION</scope>
</reference>
<dbReference type="AlphaFoldDB" id="A0A8D2AEW5"/>
<dbReference type="PANTHER" id="PTHR18860">
    <property type="entry name" value="14-3-3 PROTEIN"/>
    <property type="match status" value="1"/>
</dbReference>
<dbReference type="InterPro" id="IPR036815">
    <property type="entry name" value="14-3-3_dom_sf"/>
</dbReference>
<accession>A0A8D2AEW5</accession>
<dbReference type="PRINTS" id="PR00305">
    <property type="entry name" value="1433ZETA"/>
</dbReference>
<dbReference type="InterPro" id="IPR023410">
    <property type="entry name" value="14-3-3_domain"/>
</dbReference>
<comment type="similarity">
    <text evidence="1">Belongs to the 14-3-3 family.</text>
</comment>
<sequence>MLYCLLLKYLIPNASQAESKVSYLKMKGDSYCHLAEVAAGDEKKEILNRSQQVYPAFEISIKEIQPTHPTRLGLALNFSVFYDEILNSPEKVCSLARTSQM</sequence>